<dbReference type="Pfam" id="PF02687">
    <property type="entry name" value="FtsX"/>
    <property type="match status" value="1"/>
</dbReference>
<evidence type="ECO:0000256" key="7">
    <source>
        <dbReference type="SAM" id="Phobius"/>
    </source>
</evidence>
<feature type="domain" description="MacB-like periplasmic core" evidence="9">
    <location>
        <begin position="21"/>
        <end position="281"/>
    </location>
</feature>
<dbReference type="GO" id="GO:0022857">
    <property type="term" value="F:transmembrane transporter activity"/>
    <property type="evidence" value="ECO:0007669"/>
    <property type="project" value="TreeGrafter"/>
</dbReference>
<dbReference type="GO" id="GO:0005886">
    <property type="term" value="C:plasma membrane"/>
    <property type="evidence" value="ECO:0007669"/>
    <property type="project" value="UniProtKB-SubCell"/>
</dbReference>
<evidence type="ECO:0000313" key="11">
    <source>
        <dbReference type="Proteomes" id="UP000216024"/>
    </source>
</evidence>
<comment type="similarity">
    <text evidence="6">Belongs to the ABC-4 integral membrane protein family.</text>
</comment>
<reference evidence="10 11" key="1">
    <citation type="submission" date="2017-06" db="EMBL/GenBank/DDBJ databases">
        <title>Draft genome sequence of anaerobic fermentative bacterium Anaeromicrobium sediminis DY2726D isolated from West Pacific Ocean sediments.</title>
        <authorList>
            <person name="Zeng X."/>
        </authorList>
    </citation>
    <scope>NUCLEOTIDE SEQUENCE [LARGE SCALE GENOMIC DNA]</scope>
    <source>
        <strain evidence="10 11">DY2726D</strain>
    </source>
</reference>
<protein>
    <submittedName>
        <fullName evidence="10">ABC transporter</fullName>
    </submittedName>
</protein>
<dbReference type="InterPro" id="IPR025857">
    <property type="entry name" value="MacB_PCD"/>
</dbReference>
<dbReference type="EMBL" id="NIBG01000027">
    <property type="protein sequence ID" value="PAB57255.1"/>
    <property type="molecule type" value="Genomic_DNA"/>
</dbReference>
<evidence type="ECO:0000256" key="4">
    <source>
        <dbReference type="ARBA" id="ARBA00022989"/>
    </source>
</evidence>
<dbReference type="PANTHER" id="PTHR30572">
    <property type="entry name" value="MEMBRANE COMPONENT OF TRANSPORTER-RELATED"/>
    <property type="match status" value="1"/>
</dbReference>
<gene>
    <name evidence="10" type="ORF">CCE28_19420</name>
</gene>
<dbReference type="PANTHER" id="PTHR30572:SF4">
    <property type="entry name" value="ABC TRANSPORTER PERMEASE YTRF"/>
    <property type="match status" value="1"/>
</dbReference>
<dbReference type="InterPro" id="IPR003838">
    <property type="entry name" value="ABC3_permease_C"/>
</dbReference>
<dbReference type="Pfam" id="PF12704">
    <property type="entry name" value="MacB_PCD"/>
    <property type="match status" value="1"/>
</dbReference>
<name>A0A267MEE9_9FIRM</name>
<feature type="transmembrane region" description="Helical" evidence="7">
    <location>
        <begin position="352"/>
        <end position="376"/>
    </location>
</feature>
<keyword evidence="2" id="KW-1003">Cell membrane</keyword>
<evidence type="ECO:0000259" key="8">
    <source>
        <dbReference type="Pfam" id="PF02687"/>
    </source>
</evidence>
<feature type="transmembrane region" description="Helical" evidence="7">
    <location>
        <begin position="396"/>
        <end position="421"/>
    </location>
</feature>
<evidence type="ECO:0000256" key="3">
    <source>
        <dbReference type="ARBA" id="ARBA00022692"/>
    </source>
</evidence>
<proteinExistence type="inferred from homology"/>
<evidence type="ECO:0000256" key="5">
    <source>
        <dbReference type="ARBA" id="ARBA00023136"/>
    </source>
</evidence>
<dbReference type="OrthoDB" id="9770099at2"/>
<accession>A0A267MEE9</accession>
<feature type="transmembrane region" description="Helical" evidence="7">
    <location>
        <begin position="303"/>
        <end position="331"/>
    </location>
</feature>
<organism evidence="10 11">
    <name type="scientific">Anaeromicrobium sediminis</name>
    <dbReference type="NCBI Taxonomy" id="1478221"/>
    <lineage>
        <taxon>Bacteria</taxon>
        <taxon>Bacillati</taxon>
        <taxon>Bacillota</taxon>
        <taxon>Clostridia</taxon>
        <taxon>Peptostreptococcales</taxon>
        <taxon>Thermotaleaceae</taxon>
        <taxon>Anaeromicrobium</taxon>
    </lineage>
</organism>
<dbReference type="RefSeq" id="WP_095135508.1">
    <property type="nucleotide sequence ID" value="NZ_NIBG01000027.1"/>
</dbReference>
<keyword evidence="4 7" id="KW-1133">Transmembrane helix</keyword>
<evidence type="ECO:0000256" key="6">
    <source>
        <dbReference type="ARBA" id="ARBA00038076"/>
    </source>
</evidence>
<comment type="subcellular location">
    <subcellularLocation>
        <location evidence="1">Cell membrane</location>
        <topology evidence="1">Multi-pass membrane protein</topology>
    </subcellularLocation>
</comment>
<sequence length="438" mass="48236">MNSLDLFKMAFNNLWRKKTRTFLTVLGVVIGTTSIVVMVSLGIAIDTEFKKSMGQMGDLTVIEVNADGYRPMNEVNSRDKKDVKLDDTAIATFKKIDGVEAVTPEKRMYMRIGVGKYIADMSVVGIDPSVMKEFGFKAEEGRLLASGDKKVLVFGKDTLNYFRNPRVRNEEEPPTVDVLGNKLTLTSDRYFGERNAKPPSDYKAPKHYMAKGVGVLEEGGRNGYRAYMSIEELLKIEEEDEKIRKDSSNRRRNKDENKYETIKVKVKDVESVEGVAEIIKNMGYETFSLTDMVNNMKETTQKIGLILGGIGGISLLVAAIGITNTMIMSIYERTREIGVMKVIGAKLSDIKKLFLIEAGMIGLTGGLAGLTFSYLVSFILNKVAGGMMGGGSDTKISVISIELALGALVFSFIIGVVAGYLPARRAMNLSALKAIKNE</sequence>
<evidence type="ECO:0000313" key="10">
    <source>
        <dbReference type="EMBL" id="PAB57255.1"/>
    </source>
</evidence>
<evidence type="ECO:0000259" key="9">
    <source>
        <dbReference type="Pfam" id="PF12704"/>
    </source>
</evidence>
<feature type="domain" description="ABC3 transporter permease C-terminal" evidence="8">
    <location>
        <begin position="310"/>
        <end position="430"/>
    </location>
</feature>
<comment type="caution">
    <text evidence="10">The sequence shown here is derived from an EMBL/GenBank/DDBJ whole genome shotgun (WGS) entry which is preliminary data.</text>
</comment>
<dbReference type="AlphaFoldDB" id="A0A267MEE9"/>
<keyword evidence="3 7" id="KW-0812">Transmembrane</keyword>
<evidence type="ECO:0000256" key="1">
    <source>
        <dbReference type="ARBA" id="ARBA00004651"/>
    </source>
</evidence>
<dbReference type="InterPro" id="IPR050250">
    <property type="entry name" value="Macrolide_Exporter_MacB"/>
</dbReference>
<keyword evidence="5 7" id="KW-0472">Membrane</keyword>
<keyword evidence="11" id="KW-1185">Reference proteome</keyword>
<dbReference type="Proteomes" id="UP000216024">
    <property type="component" value="Unassembled WGS sequence"/>
</dbReference>
<evidence type="ECO:0000256" key="2">
    <source>
        <dbReference type="ARBA" id="ARBA00022475"/>
    </source>
</evidence>
<feature type="transmembrane region" description="Helical" evidence="7">
    <location>
        <begin position="21"/>
        <end position="45"/>
    </location>
</feature>